<dbReference type="CDD" id="cd14739">
    <property type="entry name" value="PAAR_3"/>
    <property type="match status" value="1"/>
</dbReference>
<dbReference type="EMBL" id="UOFH01000138">
    <property type="protein sequence ID" value="VAW60333.1"/>
    <property type="molecule type" value="Genomic_DNA"/>
</dbReference>
<sequence length="93" mass="8912">MPAAARVTDVTTHGGTIIGPGVATVLIGGMPAAVATDNHICPIPPPGHVPTASIFPMGSATVLIGGMPALRTSDTCICGAGAAVGEPTVEIGG</sequence>
<dbReference type="Gene3D" id="2.60.200.60">
    <property type="match status" value="1"/>
</dbReference>
<evidence type="ECO:0008006" key="2">
    <source>
        <dbReference type="Google" id="ProtNLM"/>
    </source>
</evidence>
<reference evidence="1" key="1">
    <citation type="submission" date="2018-06" db="EMBL/GenBank/DDBJ databases">
        <authorList>
            <person name="Zhirakovskaya E."/>
        </authorList>
    </citation>
    <scope>NUCLEOTIDE SEQUENCE</scope>
</reference>
<dbReference type="Pfam" id="PF05488">
    <property type="entry name" value="PAAR_motif"/>
    <property type="match status" value="1"/>
</dbReference>
<dbReference type="InterPro" id="IPR008727">
    <property type="entry name" value="PAAR_motif"/>
</dbReference>
<accession>A0A3B0X7G4</accession>
<evidence type="ECO:0000313" key="1">
    <source>
        <dbReference type="EMBL" id="VAW60333.1"/>
    </source>
</evidence>
<dbReference type="AlphaFoldDB" id="A0A3B0X7G4"/>
<proteinExistence type="predicted"/>
<organism evidence="1">
    <name type="scientific">hydrothermal vent metagenome</name>
    <dbReference type="NCBI Taxonomy" id="652676"/>
    <lineage>
        <taxon>unclassified sequences</taxon>
        <taxon>metagenomes</taxon>
        <taxon>ecological metagenomes</taxon>
    </lineage>
</organism>
<gene>
    <name evidence="1" type="ORF">MNBD_GAMMA08-1855</name>
</gene>
<protein>
    <recommendedName>
        <fullName evidence="2">PaaR repeat-containing protein</fullName>
    </recommendedName>
</protein>
<name>A0A3B0X7G4_9ZZZZ</name>